<keyword evidence="3 11" id="KW-0255">Endonuclease</keyword>
<dbReference type="GO" id="GO:0008821">
    <property type="term" value="F:crossover junction DNA endonuclease activity"/>
    <property type="evidence" value="ECO:0007669"/>
    <property type="project" value="TreeGrafter"/>
</dbReference>
<dbReference type="HAMAP" id="MF_03100">
    <property type="entry name" value="Endonuc_su_Slx1"/>
    <property type="match status" value="1"/>
</dbReference>
<dbReference type="SUPFAM" id="SSF82771">
    <property type="entry name" value="GIY-YIG endonuclease"/>
    <property type="match status" value="1"/>
</dbReference>
<dbReference type="GO" id="GO:0006261">
    <property type="term" value="P:DNA-templated DNA replication"/>
    <property type="evidence" value="ECO:0007669"/>
    <property type="project" value="EnsemblFungi"/>
</dbReference>
<name>A0A0W0DBK2_CANGB</name>
<evidence type="ECO:0000256" key="2">
    <source>
        <dbReference type="ARBA" id="ARBA00022723"/>
    </source>
</evidence>
<dbReference type="GO" id="GO:0008270">
    <property type="term" value="F:zinc ion binding"/>
    <property type="evidence" value="ECO:0007669"/>
    <property type="project" value="UniProtKB-KW"/>
</dbReference>
<keyword evidence="1 11" id="KW-0540">Nuclease</keyword>
<keyword evidence="7" id="KW-0862">Zinc</keyword>
<dbReference type="InterPro" id="IPR048749">
    <property type="entry name" value="SLX1_C"/>
</dbReference>
<keyword evidence="4 11" id="KW-0227">DNA damage</keyword>
<keyword evidence="10 11" id="KW-0539">Nucleus</keyword>
<reference evidence="13 14" key="1">
    <citation type="submission" date="2015-10" db="EMBL/GenBank/DDBJ databases">
        <title>Draft genomes sequences of Candida glabrata isolates 1A, 1B, 2A, 2B, 3A and 3B.</title>
        <authorList>
            <person name="Haavelsrud O.E."/>
            <person name="Gaustad P."/>
        </authorList>
    </citation>
    <scope>NUCLEOTIDE SEQUENCE [LARGE SCALE GENOMIC DNA]</scope>
    <source>
        <strain evidence="13">910700640</strain>
    </source>
</reference>
<evidence type="ECO:0000256" key="1">
    <source>
        <dbReference type="ARBA" id="ARBA00022722"/>
    </source>
</evidence>
<keyword evidence="2" id="KW-0479">Metal-binding</keyword>
<dbReference type="PROSITE" id="PS50164">
    <property type="entry name" value="GIY_YIG"/>
    <property type="match status" value="1"/>
</dbReference>
<dbReference type="GO" id="GO:0017108">
    <property type="term" value="F:5'-flap endonuclease activity"/>
    <property type="evidence" value="ECO:0007669"/>
    <property type="project" value="EnsemblFungi"/>
</dbReference>
<dbReference type="VEuPathDB" id="FungiDB:GVI51_K06787"/>
<evidence type="ECO:0000256" key="8">
    <source>
        <dbReference type="ARBA" id="ARBA00023172"/>
    </source>
</evidence>
<evidence type="ECO:0000313" key="14">
    <source>
        <dbReference type="Proteomes" id="UP000054886"/>
    </source>
</evidence>
<dbReference type="InterPro" id="IPR027520">
    <property type="entry name" value="Slx1"/>
</dbReference>
<comment type="subcellular location">
    <subcellularLocation>
        <location evidence="11">Nucleus</location>
    </subcellularLocation>
</comment>
<accession>A0A0W0DBK2</accession>
<proteinExistence type="inferred from homology"/>
<dbReference type="InterPro" id="IPR000305">
    <property type="entry name" value="GIY-YIG_endonuc"/>
</dbReference>
<dbReference type="GO" id="GO:0000724">
    <property type="term" value="P:double-strand break repair via homologous recombination"/>
    <property type="evidence" value="ECO:0007669"/>
    <property type="project" value="TreeGrafter"/>
</dbReference>
<dbReference type="InterPro" id="IPR013083">
    <property type="entry name" value="Znf_RING/FYVE/PHD"/>
</dbReference>
<evidence type="ECO:0000256" key="5">
    <source>
        <dbReference type="ARBA" id="ARBA00022771"/>
    </source>
</evidence>
<comment type="caution">
    <text evidence="11">Lacks conserved residue(s) required for the propagation of feature annotation.</text>
</comment>
<evidence type="ECO:0000256" key="6">
    <source>
        <dbReference type="ARBA" id="ARBA00022801"/>
    </source>
</evidence>
<dbReference type="Gene3D" id="3.40.1440.10">
    <property type="entry name" value="GIY-YIG endonuclease"/>
    <property type="match status" value="1"/>
</dbReference>
<dbReference type="EMBL" id="LLZZ01000194">
    <property type="protein sequence ID" value="KTA95027.1"/>
    <property type="molecule type" value="Genomic_DNA"/>
</dbReference>
<dbReference type="Pfam" id="PF01541">
    <property type="entry name" value="GIY-YIG"/>
    <property type="match status" value="1"/>
</dbReference>
<evidence type="ECO:0000256" key="3">
    <source>
        <dbReference type="ARBA" id="ARBA00022759"/>
    </source>
</evidence>
<dbReference type="PANTHER" id="PTHR20208:SF10">
    <property type="entry name" value="STRUCTURE-SPECIFIC ENDONUCLEASE SUBUNIT SLX1"/>
    <property type="match status" value="1"/>
</dbReference>
<evidence type="ECO:0000256" key="9">
    <source>
        <dbReference type="ARBA" id="ARBA00023204"/>
    </source>
</evidence>
<comment type="function">
    <text evidence="11">Catalytic subunit of the SLX1-SLX4 structure-specific endonuclease that resolves DNA secondary structures generated during DNA repair and recombination. Has endonuclease activity towards branched DNA substrates, introducing single-strand cuts in duplex DNA close to junctions with ss-DNA.</text>
</comment>
<protein>
    <submittedName>
        <fullName evidence="13">Structure-specific endonuclease subunit SLX1</fullName>
    </submittedName>
</protein>
<dbReference type="FunFam" id="3.40.1440.10:FF:000006">
    <property type="entry name" value="Structure-specific endonuclease subunit SLX1"/>
    <property type="match status" value="1"/>
</dbReference>
<dbReference type="Proteomes" id="UP000054886">
    <property type="component" value="Unassembled WGS sequence"/>
</dbReference>
<dbReference type="PANTHER" id="PTHR20208">
    <property type="entry name" value="STRUCTURE-SPECIFIC ENDONUCLEASE SUBUNIT SLX1"/>
    <property type="match status" value="1"/>
</dbReference>
<comment type="subunit">
    <text evidence="11">Forms a heterodimer with SLX4.</text>
</comment>
<dbReference type="SMR" id="A0A0W0DBK2"/>
<dbReference type="InterPro" id="IPR035901">
    <property type="entry name" value="GIY-YIG_endonuc_sf"/>
</dbReference>
<dbReference type="AlphaFoldDB" id="A0A0W0DBK2"/>
<evidence type="ECO:0000256" key="10">
    <source>
        <dbReference type="ARBA" id="ARBA00023242"/>
    </source>
</evidence>
<comment type="caution">
    <text evidence="13">The sequence shown here is derived from an EMBL/GenBank/DDBJ whole genome shotgun (WGS) entry which is preliminary data.</text>
</comment>
<comment type="cofactor">
    <cofactor evidence="11">
        <name>a divalent metal cation</name>
        <dbReference type="ChEBI" id="CHEBI:60240"/>
    </cofactor>
</comment>
<sequence length="312" mass="36433">MEEFQQIPDFYGCYLLQSISKRQSFYIGSTPNPVRRLRQHNGSLSRGGAYRTKRDGTRPWEMVAIVYGFPSRIAALQFEHAWQHGYQTRYIKSQDRVVKTRKGGRSIHHKLAMITSLLKNEYFRYMDLTLHFFNQKVEEIWKNDKFNVSQTQESIDNNYTVSLSQDALTEINNDTIDDIMDVNEKNMELVQNLYSTTLAEKTKTLLLYKEKIDTGINTCQFCNKIIKHNLSGNISENLFAFCRDTSCTFVSHLACAYRYFMSNTELPKEDTIIPQSPKCPKCYTLLKWCDVIYYSIKLNKDNTTADDKKKTI</sequence>
<organism evidence="13 14">
    <name type="scientific">Candida glabrata</name>
    <name type="common">Yeast</name>
    <name type="synonym">Torulopsis glabrata</name>
    <dbReference type="NCBI Taxonomy" id="5478"/>
    <lineage>
        <taxon>Eukaryota</taxon>
        <taxon>Fungi</taxon>
        <taxon>Dikarya</taxon>
        <taxon>Ascomycota</taxon>
        <taxon>Saccharomycotina</taxon>
        <taxon>Saccharomycetes</taxon>
        <taxon>Saccharomycetales</taxon>
        <taxon>Saccharomycetaceae</taxon>
        <taxon>Nakaseomyces</taxon>
    </lineage>
</organism>
<dbReference type="CDD" id="cd10455">
    <property type="entry name" value="GIY-YIG_SLX1"/>
    <property type="match status" value="1"/>
</dbReference>
<dbReference type="VEuPathDB" id="FungiDB:B1J91_K06941g"/>
<gene>
    <name evidence="13" type="ORF">AO440_003547</name>
</gene>
<comment type="similarity">
    <text evidence="11">Belongs to the SLX1 family.</text>
</comment>
<evidence type="ECO:0000256" key="4">
    <source>
        <dbReference type="ARBA" id="ARBA00022763"/>
    </source>
</evidence>
<keyword evidence="5" id="KW-0863">Zinc-finger</keyword>
<dbReference type="Gene3D" id="3.30.40.10">
    <property type="entry name" value="Zinc/RING finger domain, C3HC4 (zinc finger)"/>
    <property type="match status" value="1"/>
</dbReference>
<dbReference type="Pfam" id="PF21202">
    <property type="entry name" value="SLX1_C"/>
    <property type="match status" value="1"/>
</dbReference>
<dbReference type="OMA" id="HNRGCDF"/>
<keyword evidence="9 11" id="KW-0234">DNA repair</keyword>
<evidence type="ECO:0000313" key="13">
    <source>
        <dbReference type="EMBL" id="KTA95027.1"/>
    </source>
</evidence>
<dbReference type="GO" id="GO:0033557">
    <property type="term" value="C:Slx1-Slx4 complex"/>
    <property type="evidence" value="ECO:0007669"/>
    <property type="project" value="UniProtKB-UniRule"/>
</dbReference>
<dbReference type="SMART" id="SM00465">
    <property type="entry name" value="GIYc"/>
    <property type="match status" value="1"/>
</dbReference>
<evidence type="ECO:0000259" key="12">
    <source>
        <dbReference type="PROSITE" id="PS50164"/>
    </source>
</evidence>
<evidence type="ECO:0000256" key="7">
    <source>
        <dbReference type="ARBA" id="ARBA00022833"/>
    </source>
</evidence>
<keyword evidence="6 11" id="KW-0378">Hydrolase</keyword>
<dbReference type="PhylomeDB" id="A0A0W0DBK2"/>
<evidence type="ECO:0000256" key="11">
    <source>
        <dbReference type="HAMAP-Rule" id="MF_03100"/>
    </source>
</evidence>
<dbReference type="VEuPathDB" id="FungiDB:GWK60_K06787"/>
<dbReference type="InterPro" id="IPR050381">
    <property type="entry name" value="SLX1_endonuclease"/>
</dbReference>
<dbReference type="VEuPathDB" id="FungiDB:CAGL0K06941g"/>
<keyword evidence="8 11" id="KW-0233">DNA recombination</keyword>
<feature type="domain" description="GIY-YIG" evidence="12">
    <location>
        <begin position="9"/>
        <end position="92"/>
    </location>
</feature>